<evidence type="ECO:0000313" key="3">
    <source>
        <dbReference type="Proteomes" id="UP000054485"/>
    </source>
</evidence>
<keyword evidence="3" id="KW-1185">Reference proteome</keyword>
<organism evidence="2 3">
    <name type="scientific">Suillus luteus UH-Slu-Lm8-n1</name>
    <dbReference type="NCBI Taxonomy" id="930992"/>
    <lineage>
        <taxon>Eukaryota</taxon>
        <taxon>Fungi</taxon>
        <taxon>Dikarya</taxon>
        <taxon>Basidiomycota</taxon>
        <taxon>Agaricomycotina</taxon>
        <taxon>Agaricomycetes</taxon>
        <taxon>Agaricomycetidae</taxon>
        <taxon>Boletales</taxon>
        <taxon>Suillineae</taxon>
        <taxon>Suillaceae</taxon>
        <taxon>Suillus</taxon>
    </lineage>
</organism>
<name>A0A0D0AWN9_9AGAM</name>
<proteinExistence type="predicted"/>
<dbReference type="InParanoid" id="A0A0D0AWN9"/>
<accession>A0A0D0AWN9</accession>
<dbReference type="AlphaFoldDB" id="A0A0D0AWN9"/>
<dbReference type="HOGENOM" id="CLU_3070256_0_0_1"/>
<evidence type="ECO:0000313" key="2">
    <source>
        <dbReference type="EMBL" id="KIK46116.1"/>
    </source>
</evidence>
<sequence length="53" mass="5400">MRFFLVAVVAALTVSVLAAHCLNDGQQCASSNDCCFGTVCGDEPSGNGMTCQG</sequence>
<dbReference type="Proteomes" id="UP000054485">
    <property type="component" value="Unassembled WGS sequence"/>
</dbReference>
<dbReference type="OrthoDB" id="10565586at2759"/>
<feature type="chain" id="PRO_5002207736" evidence="1">
    <location>
        <begin position="19"/>
        <end position="53"/>
    </location>
</feature>
<protein>
    <submittedName>
        <fullName evidence="2">Unplaced genomic scaffold CY34scaffold_32, whole genome shotgun sequence</fullName>
    </submittedName>
</protein>
<evidence type="ECO:0000256" key="1">
    <source>
        <dbReference type="SAM" id="SignalP"/>
    </source>
</evidence>
<gene>
    <name evidence="2" type="ORF">CY34DRAFT_800826</name>
</gene>
<keyword evidence="1" id="KW-0732">Signal</keyword>
<dbReference type="EMBL" id="KN835163">
    <property type="protein sequence ID" value="KIK46116.1"/>
    <property type="molecule type" value="Genomic_DNA"/>
</dbReference>
<reference evidence="2 3" key="1">
    <citation type="submission" date="2014-04" db="EMBL/GenBank/DDBJ databases">
        <authorList>
            <consortium name="DOE Joint Genome Institute"/>
            <person name="Kuo A."/>
            <person name="Ruytinx J."/>
            <person name="Rineau F."/>
            <person name="Colpaert J."/>
            <person name="Kohler A."/>
            <person name="Nagy L.G."/>
            <person name="Floudas D."/>
            <person name="Copeland A."/>
            <person name="Barry K.W."/>
            <person name="Cichocki N."/>
            <person name="Veneault-Fourrey C."/>
            <person name="LaButti K."/>
            <person name="Lindquist E.A."/>
            <person name="Lipzen A."/>
            <person name="Lundell T."/>
            <person name="Morin E."/>
            <person name="Murat C."/>
            <person name="Sun H."/>
            <person name="Tunlid A."/>
            <person name="Henrissat B."/>
            <person name="Grigoriev I.V."/>
            <person name="Hibbett D.S."/>
            <person name="Martin F."/>
            <person name="Nordberg H.P."/>
            <person name="Cantor M.N."/>
            <person name="Hua S.X."/>
        </authorList>
    </citation>
    <scope>NUCLEOTIDE SEQUENCE [LARGE SCALE GENOMIC DNA]</scope>
    <source>
        <strain evidence="2 3">UH-Slu-Lm8-n1</strain>
    </source>
</reference>
<reference evidence="3" key="2">
    <citation type="submission" date="2015-01" db="EMBL/GenBank/DDBJ databases">
        <title>Evolutionary Origins and Diversification of the Mycorrhizal Mutualists.</title>
        <authorList>
            <consortium name="DOE Joint Genome Institute"/>
            <consortium name="Mycorrhizal Genomics Consortium"/>
            <person name="Kohler A."/>
            <person name="Kuo A."/>
            <person name="Nagy L.G."/>
            <person name="Floudas D."/>
            <person name="Copeland A."/>
            <person name="Barry K.W."/>
            <person name="Cichocki N."/>
            <person name="Veneault-Fourrey C."/>
            <person name="LaButti K."/>
            <person name="Lindquist E.A."/>
            <person name="Lipzen A."/>
            <person name="Lundell T."/>
            <person name="Morin E."/>
            <person name="Murat C."/>
            <person name="Riley R."/>
            <person name="Ohm R."/>
            <person name="Sun H."/>
            <person name="Tunlid A."/>
            <person name="Henrissat B."/>
            <person name="Grigoriev I.V."/>
            <person name="Hibbett D.S."/>
            <person name="Martin F."/>
        </authorList>
    </citation>
    <scope>NUCLEOTIDE SEQUENCE [LARGE SCALE GENOMIC DNA]</scope>
    <source>
        <strain evidence="3">UH-Slu-Lm8-n1</strain>
    </source>
</reference>
<feature type="signal peptide" evidence="1">
    <location>
        <begin position="1"/>
        <end position="18"/>
    </location>
</feature>